<feature type="binding site" evidence="2">
    <location>
        <position position="103"/>
    </location>
    <ligand>
        <name>7-chloro-L-tryptophan</name>
        <dbReference type="ChEBI" id="CHEBI:58713"/>
    </ligand>
</feature>
<keyword evidence="2" id="KW-0285">Flavoprotein</keyword>
<dbReference type="GO" id="GO:0004497">
    <property type="term" value="F:monooxygenase activity"/>
    <property type="evidence" value="ECO:0007669"/>
    <property type="project" value="InterPro"/>
</dbReference>
<dbReference type="AlphaFoldDB" id="A0A4S1WEN3"/>
<dbReference type="GO" id="GO:0000166">
    <property type="term" value="F:nucleotide binding"/>
    <property type="evidence" value="ECO:0007669"/>
    <property type="project" value="UniProtKB-KW"/>
</dbReference>
<gene>
    <name evidence="3" type="ORF">E5A74_13720</name>
</gene>
<dbReference type="Proteomes" id="UP000309848">
    <property type="component" value="Unassembled WGS sequence"/>
</dbReference>
<proteinExistence type="predicted"/>
<protein>
    <submittedName>
        <fullName evidence="3">Tryptophan 7-halogenase</fullName>
    </submittedName>
</protein>
<feature type="binding site" evidence="2">
    <location>
        <position position="372"/>
    </location>
    <ligand>
        <name>FAD</name>
        <dbReference type="ChEBI" id="CHEBI:57692"/>
    </ligand>
</feature>
<feature type="binding site" evidence="2">
    <location>
        <position position="359"/>
    </location>
    <ligand>
        <name>FAD</name>
        <dbReference type="ChEBI" id="CHEBI:57692"/>
    </ligand>
</feature>
<dbReference type="OrthoDB" id="462203at2"/>
<dbReference type="SUPFAM" id="SSF51905">
    <property type="entry name" value="FAD/NAD(P)-binding domain"/>
    <property type="match status" value="1"/>
</dbReference>
<dbReference type="InterPro" id="IPR050816">
    <property type="entry name" value="Flavin-dep_Halogenase_NPB"/>
</dbReference>
<sequence length="522" mass="57715">MRAPLFRHWRADAIIAYTRARRGGEVNQPRKRVIIVGGGTAGWMAASAIAKLLPHAVEVTLIESAEIGIVGVGEATLPHLRAFIETLGLDEAEFMAATHATWKLGIEFRDFGKPGDRYLHPFGDFGRPLHDIPFLHWWLRMHALGQGGDIADYSVANVMAAQRRFARPAEDPDALLASYGYAYQFDATRFGPFLRSFAEEQGVTRIEGRIVSVERDGATGDVAALLLESGTRIEGDLFVDCSGFRSLLLGDALGEEWEDWSHWLPCDRAMALPCAAPPGEIEPLTRATAMPAGWRWRIPLQHRVGNGYVYSSAHLSDDAASAAILAAVEGEPLADPRVLRFRAGRRKRSWSHNVVAVGLASGFLEPLESTSIYLVQVAIQQLIALFPIGGIAEVDRDAFNDQVDYEYDRIRDFLILHYHASTRDDSEFWRAVRHMAIPDSLAEKIELFRRAGRIQRYSRGLFFAPSWIAVMIGQGLVPQGWDQRVDAADPRALGQALDRLRSQIAAEVATLPGHRAALGLPA</sequence>
<feature type="binding site" evidence="2">
    <location>
        <position position="368"/>
    </location>
    <ligand>
        <name>L-tryptophan</name>
        <dbReference type="ChEBI" id="CHEBI:57912"/>
    </ligand>
</feature>
<keyword evidence="2" id="KW-0547">Nucleotide-binding</keyword>
<dbReference type="InterPro" id="IPR033856">
    <property type="entry name" value="Trp_halogen"/>
</dbReference>
<dbReference type="PANTHER" id="PTHR43747:SF4">
    <property type="entry name" value="FLAVIN-DEPENDENT TRYPTOPHAN HALOGENASE"/>
    <property type="match status" value="1"/>
</dbReference>
<comment type="caution">
    <text evidence="3">The sequence shown here is derived from an EMBL/GenBank/DDBJ whole genome shotgun (WGS) entry which is preliminary data.</text>
</comment>
<accession>A0A4S1WEN3</accession>
<evidence type="ECO:0000313" key="4">
    <source>
        <dbReference type="Proteomes" id="UP000309848"/>
    </source>
</evidence>
<dbReference type="PANTHER" id="PTHR43747">
    <property type="entry name" value="FAD-BINDING PROTEIN"/>
    <property type="match status" value="1"/>
</dbReference>
<feature type="binding site" evidence="2">
    <location>
        <begin position="38"/>
        <end position="41"/>
    </location>
    <ligand>
        <name>FAD</name>
        <dbReference type="ChEBI" id="CHEBI:57692"/>
    </ligand>
</feature>
<name>A0A4S1WEN3_9SPHN</name>
<reference evidence="3 4" key="1">
    <citation type="submission" date="2019-04" db="EMBL/GenBank/DDBJ databases">
        <title>Sphingomonas psychrotolerans sp. nov., isolated from soil in the Tianshan Mountains, Xinjiang, China.</title>
        <authorList>
            <person name="Luo Y."/>
            <person name="Sheng H."/>
        </authorList>
    </citation>
    <scope>NUCLEOTIDE SEQUENCE [LARGE SCALE GENOMIC DNA]</scope>
    <source>
        <strain evidence="3 4">KIS18-15</strain>
    </source>
</reference>
<dbReference type="InterPro" id="IPR006905">
    <property type="entry name" value="Flavin_halogenase"/>
</dbReference>
<dbReference type="Gene3D" id="3.50.50.60">
    <property type="entry name" value="FAD/NAD(P)-binding domain"/>
    <property type="match status" value="1"/>
</dbReference>
<keyword evidence="4" id="KW-1185">Reference proteome</keyword>
<evidence type="ECO:0000256" key="2">
    <source>
        <dbReference type="PIRSR" id="PIRSR011396-2"/>
    </source>
</evidence>
<organism evidence="3 4">
    <name type="scientific">Sphingomonas naasensis</name>
    <dbReference type="NCBI Taxonomy" id="1344951"/>
    <lineage>
        <taxon>Bacteria</taxon>
        <taxon>Pseudomonadati</taxon>
        <taxon>Pseudomonadota</taxon>
        <taxon>Alphaproteobacteria</taxon>
        <taxon>Sphingomonadales</taxon>
        <taxon>Sphingomonadaceae</taxon>
        <taxon>Sphingomonas</taxon>
    </lineage>
</organism>
<dbReference type="EMBL" id="SRXU01000006">
    <property type="protein sequence ID" value="TGX40575.1"/>
    <property type="molecule type" value="Genomic_DNA"/>
</dbReference>
<feature type="active site" evidence="1">
    <location>
        <position position="103"/>
    </location>
</feature>
<dbReference type="Pfam" id="PF04820">
    <property type="entry name" value="Trp_halogenase"/>
    <property type="match status" value="1"/>
</dbReference>
<evidence type="ECO:0000313" key="3">
    <source>
        <dbReference type="EMBL" id="TGX40575.1"/>
    </source>
</evidence>
<dbReference type="InterPro" id="IPR036188">
    <property type="entry name" value="FAD/NAD-bd_sf"/>
</dbReference>
<dbReference type="PIRSF" id="PIRSF011396">
    <property type="entry name" value="Trp_halogenase"/>
    <property type="match status" value="1"/>
</dbReference>
<evidence type="ECO:0000256" key="1">
    <source>
        <dbReference type="PIRSR" id="PIRSR011396-1"/>
    </source>
</evidence>
<keyword evidence="2" id="KW-0274">FAD</keyword>